<dbReference type="InterPro" id="IPR023799">
    <property type="entry name" value="RbfA_dom_sf"/>
</dbReference>
<gene>
    <name evidence="2" type="ORF">A2704_00705</name>
</gene>
<dbReference type="InterPro" id="IPR015946">
    <property type="entry name" value="KH_dom-like_a/b"/>
</dbReference>
<proteinExistence type="predicted"/>
<evidence type="ECO:0008006" key="4">
    <source>
        <dbReference type="Google" id="ProtNLM"/>
    </source>
</evidence>
<dbReference type="SUPFAM" id="SSF89919">
    <property type="entry name" value="Ribosome-binding factor A, RbfA"/>
    <property type="match status" value="1"/>
</dbReference>
<dbReference type="Pfam" id="PF02033">
    <property type="entry name" value="RBFA"/>
    <property type="match status" value="1"/>
</dbReference>
<comment type="caution">
    <text evidence="2">The sequence shown here is derived from an EMBL/GenBank/DDBJ whole genome shotgun (WGS) entry which is preliminary data.</text>
</comment>
<protein>
    <recommendedName>
        <fullName evidence="4">Ribosome-binding factor A</fullName>
    </recommendedName>
</protein>
<accession>A0A1F6CS80</accession>
<dbReference type="EMBL" id="MFKW01000007">
    <property type="protein sequence ID" value="OGG52004.1"/>
    <property type="molecule type" value="Genomic_DNA"/>
</dbReference>
<dbReference type="Gene3D" id="3.30.300.20">
    <property type="match status" value="1"/>
</dbReference>
<dbReference type="GO" id="GO:0006364">
    <property type="term" value="P:rRNA processing"/>
    <property type="evidence" value="ECO:0007669"/>
    <property type="project" value="InterPro"/>
</dbReference>
<name>A0A1F6CS80_9BACT</name>
<reference evidence="2 3" key="1">
    <citation type="journal article" date="2016" name="Nat. Commun.">
        <title>Thousands of microbial genomes shed light on interconnected biogeochemical processes in an aquifer system.</title>
        <authorList>
            <person name="Anantharaman K."/>
            <person name="Brown C.T."/>
            <person name="Hug L.A."/>
            <person name="Sharon I."/>
            <person name="Castelle C.J."/>
            <person name="Probst A.J."/>
            <person name="Thomas B.C."/>
            <person name="Singh A."/>
            <person name="Wilkins M.J."/>
            <person name="Karaoz U."/>
            <person name="Brodie E.L."/>
            <person name="Williams K.H."/>
            <person name="Hubbard S.S."/>
            <person name="Banfield J.F."/>
        </authorList>
    </citation>
    <scope>NUCLEOTIDE SEQUENCE [LARGE SCALE GENOMIC DNA]</scope>
</reference>
<sequence>MESKRQIQVSQELAHMAGEFLARESSVKALITVTHAEISPTLKEVTVFISVLPQTMEEQALKFTKRARSDFRAYIKKQSRLHPIPIVDFAIDLGEKNRQRIDELTRK</sequence>
<evidence type="ECO:0000256" key="1">
    <source>
        <dbReference type="ARBA" id="ARBA00022517"/>
    </source>
</evidence>
<dbReference type="InterPro" id="IPR000238">
    <property type="entry name" value="RbfA"/>
</dbReference>
<keyword evidence="1" id="KW-0690">Ribosome biogenesis</keyword>
<evidence type="ECO:0000313" key="3">
    <source>
        <dbReference type="Proteomes" id="UP000176445"/>
    </source>
</evidence>
<dbReference type="Proteomes" id="UP000176445">
    <property type="component" value="Unassembled WGS sequence"/>
</dbReference>
<evidence type="ECO:0000313" key="2">
    <source>
        <dbReference type="EMBL" id="OGG52004.1"/>
    </source>
</evidence>
<dbReference type="AlphaFoldDB" id="A0A1F6CS80"/>
<organism evidence="2 3">
    <name type="scientific">Candidatus Kaiserbacteria bacterium RIFCSPHIGHO2_01_FULL_54_36b</name>
    <dbReference type="NCBI Taxonomy" id="1798483"/>
    <lineage>
        <taxon>Bacteria</taxon>
        <taxon>Candidatus Kaiseribacteriota</taxon>
    </lineage>
</organism>